<evidence type="ECO:0000313" key="1">
    <source>
        <dbReference type="Proteomes" id="UP000095283"/>
    </source>
</evidence>
<dbReference type="AlphaFoldDB" id="A0A1I7WH22"/>
<accession>A0A1I7WH22</accession>
<protein>
    <submittedName>
        <fullName evidence="2">Uncharacterized protein</fullName>
    </submittedName>
</protein>
<keyword evidence="1" id="KW-1185">Reference proteome</keyword>
<sequence length="71" mass="8510">MSFSIICQLNRTSYNNLDSLKVALVKSWDEISQEELRLMIPIRYVLLYKQHSFIQQNPFIAHLNVNWYTFS</sequence>
<name>A0A1I7WH22_HETBA</name>
<dbReference type="Proteomes" id="UP000095283">
    <property type="component" value="Unplaced"/>
</dbReference>
<proteinExistence type="predicted"/>
<organism evidence="1 2">
    <name type="scientific">Heterorhabditis bacteriophora</name>
    <name type="common">Entomopathogenic nematode worm</name>
    <dbReference type="NCBI Taxonomy" id="37862"/>
    <lineage>
        <taxon>Eukaryota</taxon>
        <taxon>Metazoa</taxon>
        <taxon>Ecdysozoa</taxon>
        <taxon>Nematoda</taxon>
        <taxon>Chromadorea</taxon>
        <taxon>Rhabditida</taxon>
        <taxon>Rhabditina</taxon>
        <taxon>Rhabditomorpha</taxon>
        <taxon>Strongyloidea</taxon>
        <taxon>Heterorhabditidae</taxon>
        <taxon>Heterorhabditis</taxon>
    </lineage>
</organism>
<dbReference type="WBParaSite" id="Hba_04249">
    <property type="protein sequence ID" value="Hba_04249"/>
    <property type="gene ID" value="Hba_04249"/>
</dbReference>
<reference evidence="2" key="1">
    <citation type="submission" date="2016-11" db="UniProtKB">
        <authorList>
            <consortium name="WormBaseParasite"/>
        </authorList>
    </citation>
    <scope>IDENTIFICATION</scope>
</reference>
<evidence type="ECO:0000313" key="2">
    <source>
        <dbReference type="WBParaSite" id="Hba_04249"/>
    </source>
</evidence>